<gene>
    <name evidence="7" type="ORF">ENE74_16400</name>
</gene>
<dbReference type="Gene3D" id="3.50.50.60">
    <property type="entry name" value="FAD/NAD(P)-binding domain"/>
    <property type="match status" value="1"/>
</dbReference>
<evidence type="ECO:0000313" key="7">
    <source>
        <dbReference type="EMBL" id="RVT39153.1"/>
    </source>
</evidence>
<dbReference type="InterPro" id="IPR036188">
    <property type="entry name" value="FAD/NAD-bd_sf"/>
</dbReference>
<dbReference type="OrthoDB" id="9801699at2"/>
<accession>A0A437J3R4</accession>
<proteinExistence type="inferred from homology"/>
<dbReference type="EMBL" id="RZUL01000010">
    <property type="protein sequence ID" value="RVT39153.1"/>
    <property type="molecule type" value="Genomic_DNA"/>
</dbReference>
<dbReference type="Gene3D" id="3.30.9.10">
    <property type="entry name" value="D-Amino Acid Oxidase, subunit A, domain 2"/>
    <property type="match status" value="1"/>
</dbReference>
<keyword evidence="2" id="KW-0285">Flavoprotein</keyword>
<name>A0A437J3R4_9SPHN</name>
<sequence length="368" mass="38983">MTERVDCLVIGAGVVGLACGAALAESGREVLVLEQHSLIGSETSSRNSEVIHAGIYYRPGSLKARLCREGKNRLYAYCADRGVGHQRIGKIIVAASEEQAVRLNAINENARANGVNDLAWLAADELRALEPELVGVSALFSPSTGIVDSHGLMLALEGDLATHGGMVVLGAKVEAGTVGSDGITLAIGGDEAIELTAGTVINCAGLHAPAVAARIAGLDSRHVPTAHFAKGHYYQMSSRAPFRHLIYPVPEDGGLGIHLTLDLGGQAKFGPDVRWVHDVDYAFDDSRFDEFIAAIRTYYPAIDPERIQPDYTGIRPKLAGQGAAEQDFRIEGRSVHGVAGLINLFGIESPGLTSALAIADYVTELVNR</sequence>
<evidence type="ECO:0000313" key="8">
    <source>
        <dbReference type="Proteomes" id="UP000282977"/>
    </source>
</evidence>
<dbReference type="InterPro" id="IPR006076">
    <property type="entry name" value="FAD-dep_OxRdtase"/>
</dbReference>
<dbReference type="Pfam" id="PF01266">
    <property type="entry name" value="DAO"/>
    <property type="match status" value="1"/>
</dbReference>
<keyword evidence="4" id="KW-0560">Oxidoreductase</keyword>
<dbReference type="PANTHER" id="PTHR43104:SF4">
    <property type="entry name" value="L-2-HYDROXYGLUTARATE DEHYDROGENASE, MITOCHONDRIAL"/>
    <property type="match status" value="1"/>
</dbReference>
<evidence type="ECO:0000259" key="6">
    <source>
        <dbReference type="Pfam" id="PF01266"/>
    </source>
</evidence>
<dbReference type="Proteomes" id="UP000282977">
    <property type="component" value="Unassembled WGS sequence"/>
</dbReference>
<protein>
    <submittedName>
        <fullName evidence="7">NAD(P)/FAD-dependent oxidoreductase</fullName>
    </submittedName>
</protein>
<dbReference type="SUPFAM" id="SSF51905">
    <property type="entry name" value="FAD/NAD(P)-binding domain"/>
    <property type="match status" value="1"/>
</dbReference>
<dbReference type="AlphaFoldDB" id="A0A437J3R4"/>
<dbReference type="PANTHER" id="PTHR43104">
    <property type="entry name" value="L-2-HYDROXYGLUTARATE DEHYDROGENASE, MITOCHONDRIAL"/>
    <property type="match status" value="1"/>
</dbReference>
<organism evidence="7 8">
    <name type="scientific">Sphingobium algorifonticola</name>
    <dbReference type="NCBI Taxonomy" id="2008318"/>
    <lineage>
        <taxon>Bacteria</taxon>
        <taxon>Pseudomonadati</taxon>
        <taxon>Pseudomonadota</taxon>
        <taxon>Alphaproteobacteria</taxon>
        <taxon>Sphingomonadales</taxon>
        <taxon>Sphingomonadaceae</taxon>
        <taxon>Sphingobium</taxon>
    </lineage>
</organism>
<comment type="caution">
    <text evidence="7">The sequence shown here is derived from an EMBL/GenBank/DDBJ whole genome shotgun (WGS) entry which is preliminary data.</text>
</comment>
<keyword evidence="8" id="KW-1185">Reference proteome</keyword>
<evidence type="ECO:0000256" key="2">
    <source>
        <dbReference type="ARBA" id="ARBA00022630"/>
    </source>
</evidence>
<dbReference type="GO" id="GO:0047545">
    <property type="term" value="F:(S)-2-hydroxyglutarate dehydrogenase activity"/>
    <property type="evidence" value="ECO:0007669"/>
    <property type="project" value="TreeGrafter"/>
</dbReference>
<feature type="domain" description="FAD dependent oxidoreductase" evidence="6">
    <location>
        <begin position="6"/>
        <end position="365"/>
    </location>
</feature>
<evidence type="ECO:0000256" key="1">
    <source>
        <dbReference type="ARBA" id="ARBA00001974"/>
    </source>
</evidence>
<comment type="similarity">
    <text evidence="5">Belongs to the L2HGDH family.</text>
</comment>
<dbReference type="PROSITE" id="PS51257">
    <property type="entry name" value="PROKAR_LIPOPROTEIN"/>
    <property type="match status" value="1"/>
</dbReference>
<evidence type="ECO:0000256" key="4">
    <source>
        <dbReference type="ARBA" id="ARBA00023002"/>
    </source>
</evidence>
<evidence type="ECO:0000256" key="3">
    <source>
        <dbReference type="ARBA" id="ARBA00022827"/>
    </source>
</evidence>
<dbReference type="RefSeq" id="WP_127691955.1">
    <property type="nucleotide sequence ID" value="NZ_RZUL01000010.1"/>
</dbReference>
<reference evidence="7 8" key="1">
    <citation type="submission" date="2019-01" db="EMBL/GenBank/DDBJ databases">
        <authorList>
            <person name="Chen W.-M."/>
        </authorList>
    </citation>
    <scope>NUCLEOTIDE SEQUENCE [LARGE SCALE GENOMIC DNA]</scope>
    <source>
        <strain evidence="7 8">TLA-22</strain>
    </source>
</reference>
<comment type="cofactor">
    <cofactor evidence="1">
        <name>FAD</name>
        <dbReference type="ChEBI" id="CHEBI:57692"/>
    </cofactor>
</comment>
<keyword evidence="3" id="KW-0274">FAD</keyword>
<evidence type="ECO:0000256" key="5">
    <source>
        <dbReference type="ARBA" id="ARBA00037941"/>
    </source>
</evidence>